<dbReference type="GO" id="GO:0007189">
    <property type="term" value="P:adenylate cyclase-activating G protein-coupled receptor signaling pathway"/>
    <property type="evidence" value="ECO:0007669"/>
    <property type="project" value="TreeGrafter"/>
</dbReference>
<evidence type="ECO:0000256" key="2">
    <source>
        <dbReference type="ARBA" id="ARBA00022692"/>
    </source>
</evidence>
<keyword evidence="2 6" id="KW-0812">Transmembrane</keyword>
<evidence type="ECO:0000256" key="1">
    <source>
        <dbReference type="ARBA" id="ARBA00004141"/>
    </source>
</evidence>
<protein>
    <recommendedName>
        <fullName evidence="11">G-protein coupled receptors family 2 profile 2 domain-containing protein</fullName>
    </recommendedName>
</protein>
<keyword evidence="3 6" id="KW-1133">Transmembrane helix</keyword>
<dbReference type="Proteomes" id="UP001147782">
    <property type="component" value="Unassembled WGS sequence"/>
</dbReference>
<comment type="subcellular location">
    <subcellularLocation>
        <location evidence="1">Membrane</location>
        <topology evidence="1">Multi-pass membrane protein</topology>
    </subcellularLocation>
</comment>
<feature type="domain" description="Glucose receptor Git3-like N-terminal" evidence="7">
    <location>
        <begin position="42"/>
        <end position="187"/>
    </location>
</feature>
<evidence type="ECO:0000313" key="10">
    <source>
        <dbReference type="Proteomes" id="UP001147782"/>
    </source>
</evidence>
<proteinExistence type="predicted"/>
<feature type="transmembrane region" description="Helical" evidence="6">
    <location>
        <begin position="33"/>
        <end position="56"/>
    </location>
</feature>
<dbReference type="Pfam" id="PF11970">
    <property type="entry name" value="GPR_Gpa2_C"/>
    <property type="match status" value="1"/>
</dbReference>
<feature type="transmembrane region" description="Helical" evidence="6">
    <location>
        <begin position="228"/>
        <end position="247"/>
    </location>
</feature>
<evidence type="ECO:0008006" key="11">
    <source>
        <dbReference type="Google" id="ProtNLM"/>
    </source>
</evidence>
<evidence type="ECO:0000259" key="7">
    <source>
        <dbReference type="Pfam" id="PF11710"/>
    </source>
</evidence>
<reference evidence="9" key="1">
    <citation type="submission" date="2022-11" db="EMBL/GenBank/DDBJ databases">
        <authorList>
            <person name="Petersen C."/>
        </authorList>
    </citation>
    <scope>NUCLEOTIDE SEQUENCE</scope>
    <source>
        <strain evidence="9">IBT 29864</strain>
    </source>
</reference>
<dbReference type="InterPro" id="IPR022596">
    <property type="entry name" value="GPR1/2/3_C"/>
</dbReference>
<dbReference type="EMBL" id="JAPZBS010000007">
    <property type="protein sequence ID" value="KAJ5368100.1"/>
    <property type="molecule type" value="Genomic_DNA"/>
</dbReference>
<dbReference type="OrthoDB" id="100006at2759"/>
<evidence type="ECO:0000256" key="6">
    <source>
        <dbReference type="SAM" id="Phobius"/>
    </source>
</evidence>
<dbReference type="PANTHER" id="PTHR23112:SF0">
    <property type="entry name" value="TRANSMEMBRANE PROTEIN 116"/>
    <property type="match status" value="1"/>
</dbReference>
<evidence type="ECO:0000256" key="4">
    <source>
        <dbReference type="ARBA" id="ARBA00023136"/>
    </source>
</evidence>
<dbReference type="InterPro" id="IPR023041">
    <property type="entry name" value="Glucose_rcpt_Git3-like_N"/>
</dbReference>
<keyword evidence="10" id="KW-1185">Reference proteome</keyword>
<keyword evidence="4 6" id="KW-0472">Membrane</keyword>
<dbReference type="GeneID" id="81439958"/>
<sequence length="347" mass="38537">MLAILHAWVKANGPFEVSPREALAAPTTDAETYIQSIVILTLGLAISDWIMAINFLSSSAMDVSGHLIGEPDLEGFCSFNGFMTQVFVVQTDYWVLTIAICTYVILADHKHISCWVQENCRQLMAIPWVFSVIWASIGLGVAGYGDIGAWCWFTSDEVRLLVNFVPRWIIIAIMLAMYTRLYLVLYRAHSPFSSSHESTTDDLSRPSGTWDSATPNGRRIKKMARLMLMYPVAYIFVWTLPTAIRIYQASKGVSAPFALQTIDKACIVIQGFVDALIYGVTEPSLSHWRNLLFPKPIPTTDGIILTYVTTTGPLRVTASRLSDGESTTGLKTTITAKDSRSSRDNVF</sequence>
<reference evidence="9" key="2">
    <citation type="journal article" date="2023" name="IMA Fungus">
        <title>Comparative genomic study of the Penicillium genus elucidates a diverse pangenome and 15 lateral gene transfer events.</title>
        <authorList>
            <person name="Petersen C."/>
            <person name="Sorensen T."/>
            <person name="Nielsen M.R."/>
            <person name="Sondergaard T.E."/>
            <person name="Sorensen J.L."/>
            <person name="Fitzpatrick D.A."/>
            <person name="Frisvad J.C."/>
            <person name="Nielsen K.L."/>
        </authorList>
    </citation>
    <scope>NUCLEOTIDE SEQUENCE</scope>
    <source>
        <strain evidence="9">IBT 29864</strain>
    </source>
</reference>
<gene>
    <name evidence="9" type="ORF">N7496_007860</name>
</gene>
<organism evidence="9 10">
    <name type="scientific">Penicillium cataractarum</name>
    <dbReference type="NCBI Taxonomy" id="2100454"/>
    <lineage>
        <taxon>Eukaryota</taxon>
        <taxon>Fungi</taxon>
        <taxon>Dikarya</taxon>
        <taxon>Ascomycota</taxon>
        <taxon>Pezizomycotina</taxon>
        <taxon>Eurotiomycetes</taxon>
        <taxon>Eurotiomycetidae</taxon>
        <taxon>Eurotiales</taxon>
        <taxon>Aspergillaceae</taxon>
        <taxon>Penicillium</taxon>
    </lineage>
</organism>
<evidence type="ECO:0000313" key="9">
    <source>
        <dbReference type="EMBL" id="KAJ5368100.1"/>
    </source>
</evidence>
<dbReference type="SUPFAM" id="SSF81321">
    <property type="entry name" value="Family A G protein-coupled receptor-like"/>
    <property type="match status" value="1"/>
</dbReference>
<dbReference type="GO" id="GO:0004930">
    <property type="term" value="F:G protein-coupled receptor activity"/>
    <property type="evidence" value="ECO:0007669"/>
    <property type="project" value="TreeGrafter"/>
</dbReference>
<dbReference type="Gene3D" id="1.20.1070.10">
    <property type="entry name" value="Rhodopsin 7-helix transmembrane proteins"/>
    <property type="match status" value="1"/>
</dbReference>
<dbReference type="GO" id="GO:0005886">
    <property type="term" value="C:plasma membrane"/>
    <property type="evidence" value="ECO:0007669"/>
    <property type="project" value="TreeGrafter"/>
</dbReference>
<feature type="transmembrane region" description="Helical" evidence="6">
    <location>
        <begin position="165"/>
        <end position="185"/>
    </location>
</feature>
<accession>A0A9W9RYP0</accession>
<feature type="region of interest" description="Disordered" evidence="5">
    <location>
        <begin position="192"/>
        <end position="212"/>
    </location>
</feature>
<feature type="domain" description="G protein-coupled receptor GPR1/2/3 C-terminal" evidence="8">
    <location>
        <begin position="218"/>
        <end position="287"/>
    </location>
</feature>
<evidence type="ECO:0000256" key="3">
    <source>
        <dbReference type="ARBA" id="ARBA00022989"/>
    </source>
</evidence>
<evidence type="ECO:0000256" key="5">
    <source>
        <dbReference type="SAM" id="MobiDB-lite"/>
    </source>
</evidence>
<name>A0A9W9RYP0_9EURO</name>
<dbReference type="AlphaFoldDB" id="A0A9W9RYP0"/>
<dbReference type="PANTHER" id="PTHR23112">
    <property type="entry name" value="G PROTEIN-COUPLED RECEPTOR 157-RELATED"/>
    <property type="match status" value="1"/>
</dbReference>
<feature type="transmembrane region" description="Helical" evidence="6">
    <location>
        <begin position="125"/>
        <end position="145"/>
    </location>
</feature>
<dbReference type="Pfam" id="PF11710">
    <property type="entry name" value="Git3"/>
    <property type="match status" value="1"/>
</dbReference>
<evidence type="ECO:0000259" key="8">
    <source>
        <dbReference type="Pfam" id="PF11970"/>
    </source>
</evidence>
<dbReference type="RefSeq" id="XP_056552842.1">
    <property type="nucleotide sequence ID" value="XM_056700779.1"/>
</dbReference>
<comment type="caution">
    <text evidence="9">The sequence shown here is derived from an EMBL/GenBank/DDBJ whole genome shotgun (WGS) entry which is preliminary data.</text>
</comment>